<dbReference type="PROSITE" id="PS51073">
    <property type="entry name" value="RPEL"/>
    <property type="match status" value="2"/>
</dbReference>
<protein>
    <recommendedName>
        <fullName evidence="5">Phosphatase and actin regulator</fullName>
    </recommendedName>
</protein>
<feature type="repeat" description="RPEL" evidence="4">
    <location>
        <begin position="68"/>
        <end position="93"/>
    </location>
</feature>
<dbReference type="GO" id="GO:0003713">
    <property type="term" value="F:transcription coactivator activity"/>
    <property type="evidence" value="ECO:0007669"/>
    <property type="project" value="TreeGrafter"/>
</dbReference>
<reference evidence="6" key="2">
    <citation type="submission" date="2025-09" db="UniProtKB">
        <authorList>
            <consortium name="Ensembl"/>
        </authorList>
    </citation>
    <scope>IDENTIFICATION</scope>
</reference>
<proteinExistence type="inferred from homology"/>
<dbReference type="GO" id="GO:0005634">
    <property type="term" value="C:nucleus"/>
    <property type="evidence" value="ECO:0007669"/>
    <property type="project" value="UniProtKB-SubCell"/>
</dbReference>
<dbReference type="PANTHER" id="PTHR22793">
    <property type="entry name" value="MYOCARDIN-RELATED TRANSCRIPTION FACTOR-RELATED"/>
    <property type="match status" value="1"/>
</dbReference>
<comment type="subunit">
    <text evidence="5">Binds PPP1CA and actin.</text>
</comment>
<sequence>LSALKAPAALHERIRSLDRARTGNILKHKLCRRPARSELVRMHILQESKAHASVQAAQLKLKRARLADDLNQKIAHRPGPMELVEKNILPADGGVNKDHDGRCSFFSHVDTNDCGGRRSTRFRLRCGDL</sequence>
<comment type="similarity">
    <text evidence="5">Belongs to the phosphatase and actin regulator family.</text>
</comment>
<feature type="repeat" description="RPEL" evidence="4">
    <location>
        <begin position="24"/>
        <end position="49"/>
    </location>
</feature>
<keyword evidence="5" id="KW-0009">Actin-binding</keyword>
<dbReference type="Gene3D" id="6.10.140.2040">
    <property type="match status" value="1"/>
</dbReference>
<dbReference type="Gene3D" id="6.10.150.10">
    <property type="match status" value="1"/>
</dbReference>
<dbReference type="InterPro" id="IPR004018">
    <property type="entry name" value="RPEL_repeat"/>
</dbReference>
<reference evidence="6" key="1">
    <citation type="submission" date="2025-08" db="UniProtKB">
        <authorList>
            <consortium name="Ensembl"/>
        </authorList>
    </citation>
    <scope>IDENTIFICATION</scope>
</reference>
<dbReference type="GO" id="GO:0003779">
    <property type="term" value="F:actin binding"/>
    <property type="evidence" value="ECO:0007669"/>
    <property type="project" value="UniProtKB-KW"/>
</dbReference>
<dbReference type="InterPro" id="IPR043451">
    <property type="entry name" value="Myocardin-like"/>
</dbReference>
<name>A0A3Q2Y511_HIPCM</name>
<accession>A0A3Q2Y511</accession>
<keyword evidence="3" id="KW-0539">Nucleus</keyword>
<dbReference type="AlphaFoldDB" id="A0A3Q2Y511"/>
<dbReference type="GO" id="GO:0004864">
    <property type="term" value="F:protein phosphatase inhibitor activity"/>
    <property type="evidence" value="ECO:0007669"/>
    <property type="project" value="UniProtKB-UniRule"/>
</dbReference>
<dbReference type="Proteomes" id="UP000264820">
    <property type="component" value="Unplaced"/>
</dbReference>
<dbReference type="Pfam" id="PF02755">
    <property type="entry name" value="RPEL"/>
    <property type="match status" value="2"/>
</dbReference>
<dbReference type="GO" id="GO:0051145">
    <property type="term" value="P:smooth muscle cell differentiation"/>
    <property type="evidence" value="ECO:0007669"/>
    <property type="project" value="TreeGrafter"/>
</dbReference>
<keyword evidence="7" id="KW-1185">Reference proteome</keyword>
<evidence type="ECO:0000256" key="3">
    <source>
        <dbReference type="ARBA" id="ARBA00023242"/>
    </source>
</evidence>
<dbReference type="PANTHER" id="PTHR22793:SF5">
    <property type="entry name" value="MYOCARDIN-RELATED TRANSCRIPTION FACTOR B"/>
    <property type="match status" value="1"/>
</dbReference>
<dbReference type="Ensembl" id="ENSHCOT00000027028.1">
    <property type="protein sequence ID" value="ENSHCOP00000012694.1"/>
    <property type="gene ID" value="ENSHCOG00000015760.1"/>
</dbReference>
<evidence type="ECO:0000256" key="2">
    <source>
        <dbReference type="ARBA" id="ARBA00022737"/>
    </source>
</evidence>
<organism evidence="6 7">
    <name type="scientific">Hippocampus comes</name>
    <name type="common">Tiger tail seahorse</name>
    <dbReference type="NCBI Taxonomy" id="109280"/>
    <lineage>
        <taxon>Eukaryota</taxon>
        <taxon>Metazoa</taxon>
        <taxon>Chordata</taxon>
        <taxon>Craniata</taxon>
        <taxon>Vertebrata</taxon>
        <taxon>Euteleostomi</taxon>
        <taxon>Actinopterygii</taxon>
        <taxon>Neopterygii</taxon>
        <taxon>Teleostei</taxon>
        <taxon>Neoteleostei</taxon>
        <taxon>Acanthomorphata</taxon>
        <taxon>Syngnathiaria</taxon>
        <taxon>Syngnathiformes</taxon>
        <taxon>Syngnathoidei</taxon>
        <taxon>Syngnathidae</taxon>
        <taxon>Hippocampus</taxon>
    </lineage>
</organism>
<dbReference type="GeneTree" id="ENSGT00950000182979"/>
<evidence type="ECO:0000313" key="7">
    <source>
        <dbReference type="Proteomes" id="UP000264820"/>
    </source>
</evidence>
<dbReference type="GO" id="GO:0045944">
    <property type="term" value="P:positive regulation of transcription by RNA polymerase II"/>
    <property type="evidence" value="ECO:0007669"/>
    <property type="project" value="TreeGrafter"/>
</dbReference>
<evidence type="ECO:0000313" key="6">
    <source>
        <dbReference type="Ensembl" id="ENSHCOP00000012694.1"/>
    </source>
</evidence>
<dbReference type="SMART" id="SM00707">
    <property type="entry name" value="RPEL"/>
    <property type="match status" value="2"/>
</dbReference>
<keyword evidence="2 5" id="KW-0677">Repeat</keyword>
<evidence type="ECO:0000256" key="5">
    <source>
        <dbReference type="RuleBase" id="RU301113"/>
    </source>
</evidence>
<evidence type="ECO:0000256" key="1">
    <source>
        <dbReference type="ARBA" id="ARBA00004123"/>
    </source>
</evidence>
<comment type="subcellular location">
    <subcellularLocation>
        <location evidence="1">Nucleus</location>
    </subcellularLocation>
</comment>
<evidence type="ECO:0000256" key="4">
    <source>
        <dbReference type="PROSITE-ProRule" id="PRU00401"/>
    </source>
</evidence>
<dbReference type="STRING" id="109280.ENSHCOP00000012694"/>